<organism evidence="10 11">
    <name type="scientific">Sus scrofa</name>
    <name type="common">Pig</name>
    <dbReference type="NCBI Taxonomy" id="9823"/>
    <lineage>
        <taxon>Eukaryota</taxon>
        <taxon>Metazoa</taxon>
        <taxon>Chordata</taxon>
        <taxon>Craniata</taxon>
        <taxon>Vertebrata</taxon>
        <taxon>Euteleostomi</taxon>
        <taxon>Mammalia</taxon>
        <taxon>Eutheria</taxon>
        <taxon>Laurasiatheria</taxon>
        <taxon>Artiodactyla</taxon>
        <taxon>Suina</taxon>
        <taxon>Suidae</taxon>
        <taxon>Sus</taxon>
    </lineage>
</organism>
<dbReference type="InterPro" id="IPR001666">
    <property type="entry name" value="PI_transfer"/>
</dbReference>
<dbReference type="InterPro" id="IPR023393">
    <property type="entry name" value="START-like_dom_sf"/>
</dbReference>
<evidence type="ECO:0000256" key="5">
    <source>
        <dbReference type="ARBA" id="ARBA00023163"/>
    </source>
</evidence>
<dbReference type="PANTHER" id="PTHR15633:SF2">
    <property type="entry name" value="NUCLEOLAR PROTEIN 11"/>
    <property type="match status" value="1"/>
</dbReference>
<evidence type="ECO:0000256" key="3">
    <source>
        <dbReference type="ARBA" id="ARBA00023015"/>
    </source>
</evidence>
<keyword evidence="2" id="KW-0698">rRNA processing</keyword>
<dbReference type="GO" id="GO:0005730">
    <property type="term" value="C:nucleolus"/>
    <property type="evidence" value="ECO:0007669"/>
    <property type="project" value="UniProtKB-SubCell"/>
</dbReference>
<dbReference type="GO" id="GO:0030490">
    <property type="term" value="P:maturation of SSU-rRNA"/>
    <property type="evidence" value="ECO:0007669"/>
    <property type="project" value="InterPro"/>
</dbReference>
<evidence type="ECO:0000256" key="4">
    <source>
        <dbReference type="ARBA" id="ARBA00023159"/>
    </source>
</evidence>
<gene>
    <name evidence="10" type="primary">PITPNC1</name>
</gene>
<dbReference type="Pfam" id="PF20998">
    <property type="entry name" value="Nol11_C"/>
    <property type="match status" value="1"/>
</dbReference>
<dbReference type="Pfam" id="PF08168">
    <property type="entry name" value="NOL11_N"/>
    <property type="match status" value="1"/>
</dbReference>
<evidence type="ECO:0000256" key="2">
    <source>
        <dbReference type="ARBA" id="ARBA00022552"/>
    </source>
</evidence>
<dbReference type="PRINTS" id="PR00391">
    <property type="entry name" value="PITRANSFER"/>
</dbReference>
<dbReference type="Ensembl" id="ENSSSCT00040104509.1">
    <property type="protein sequence ID" value="ENSSSCP00040047626.1"/>
    <property type="gene ID" value="ENSSSCG00040075326.1"/>
</dbReference>
<dbReference type="SUPFAM" id="SSF55961">
    <property type="entry name" value="Bet v1-like"/>
    <property type="match status" value="1"/>
</dbReference>
<protein>
    <submittedName>
        <fullName evidence="10">Phosphatidylinositol transfer protein cytoplasmic 1</fullName>
    </submittedName>
</protein>
<feature type="domain" description="Nucleolar protein 11 C-terminal" evidence="9">
    <location>
        <begin position="565"/>
        <end position="880"/>
    </location>
</feature>
<dbReference type="InterPro" id="IPR048897">
    <property type="entry name" value="Nol11_C"/>
</dbReference>
<comment type="subcellular location">
    <subcellularLocation>
        <location evidence="1">Nucleus</location>
        <location evidence="1">Nucleolus</location>
    </subcellularLocation>
</comment>
<keyword evidence="4" id="KW-0010">Activator</keyword>
<name>A0A8D1G3Q3_PIG</name>
<dbReference type="AlphaFoldDB" id="A0A8D1G3Q3"/>
<evidence type="ECO:0000256" key="1">
    <source>
        <dbReference type="ARBA" id="ARBA00004604"/>
    </source>
</evidence>
<evidence type="ECO:0000259" key="7">
    <source>
        <dbReference type="Pfam" id="PF02121"/>
    </source>
</evidence>
<evidence type="ECO:0000313" key="11">
    <source>
        <dbReference type="Proteomes" id="UP000694722"/>
    </source>
</evidence>
<dbReference type="InterPro" id="IPR055261">
    <property type="entry name" value="PI_transfer_N"/>
</dbReference>
<sequence>MATGSSRRSACISTANCLAGLELLFPKYFMLQRRHGTIIPTRLQCSFLPKFSIHIETKYEDNKGSNDSIFDNEAKDLEREVCFIDIACDEIPERYYKESEDPKHFKSEKTGRGQLREGWRDSHQPIMCSYKLVTVKFEVWGLQTRVEQFVHKVVRDILLIGHRQAFAWVDEWYDMTMDDVREYEKNMHEQTNIKVCNQHSSTVDHIESQTQTSVSDQKPLGSWSVKQGQIITCPAVCNFQTGEYIVVHDNKVLRIWNNEDVNLDKVFKATLSAEVYRIHSVQGTEPLVLFKEGAVRGLEALLAEPQQKIETVISDEEVIKWAKLFMVFRHPVLIFITEKHGNYFAYVQKFSSRVLCKYALLLGQEEKSVIQSFSMSVDRKVISLMSLSSDGCVYETLIPIHPSDPEKNQRVVRSLLLKSVVCGSARSGVAFTVLDQDHIAVLGPPPSASKECLSIWNTKFQTLQTSRELPQGTSGQLWYYGENLFILHGKFLTVIPYKCEVSSLAGALGKLKHSQDPGTHAMPHFVNWETSLGCGLGSQNSEQSKRILRRRKIEVSAQPEVPASTQLLATIQKDSEKHIEVELRKFLAVKRTPDFHTVIGDVIIGLLGRCKAEPSFYPRNPLMQLIQTHVLSYSLCPGLMEVALEKTDVQILQLCLQQFPDIPESVTCACLKIFLSIGDESLQEADINVQSASDYGDEKMEEHTEIFQNGFNPEEDNCEDCAQELNEKPQGTAEASTSCPVTLKRAALLNAILHSAYSETFLLPHLKDIPAQHITLFLQYLYFLYLKCSENATMTLPGINPPTLNQIMDWICLLLDANFTVVVMIPEAKRLLLSLYKFVKSQISICSELNKIEVSFRELQKLNQEKTNRGLYSIEVLELF</sequence>
<evidence type="ECO:0000256" key="6">
    <source>
        <dbReference type="ARBA" id="ARBA00023242"/>
    </source>
</evidence>
<feature type="domain" description="Nucleolar protein 11 N-terminal" evidence="8">
    <location>
        <begin position="212"/>
        <end position="498"/>
    </location>
</feature>
<dbReference type="InterPro" id="IPR012584">
    <property type="entry name" value="NOL11_N"/>
</dbReference>
<evidence type="ECO:0000313" key="10">
    <source>
        <dbReference type="Ensembl" id="ENSSSCP00040047626.1"/>
    </source>
</evidence>
<dbReference type="FunFam" id="3.30.530.20:FF:000113">
    <property type="entry name" value="Phosphatidylinositol transfer protein cytoplasmic 1"/>
    <property type="match status" value="1"/>
</dbReference>
<feature type="domain" description="Phosphatidylinositol transfer protein N-terminal" evidence="7">
    <location>
        <begin position="41"/>
        <end position="188"/>
    </location>
</feature>
<proteinExistence type="predicted"/>
<dbReference type="Gene3D" id="3.30.530.20">
    <property type="match status" value="1"/>
</dbReference>
<keyword evidence="6" id="KW-0539">Nucleus</keyword>
<dbReference type="InterPro" id="IPR042859">
    <property type="entry name" value="NOL11"/>
</dbReference>
<dbReference type="PANTHER" id="PTHR15633">
    <property type="entry name" value="NUCLEOLAR PROTEIN 11"/>
    <property type="match status" value="1"/>
</dbReference>
<dbReference type="Ensembl" id="ENSSSCT00060077747.1">
    <property type="protein sequence ID" value="ENSSSCP00060033596.1"/>
    <property type="gene ID" value="ENSSSCG00060057006.1"/>
</dbReference>
<dbReference type="Pfam" id="PF02121">
    <property type="entry name" value="IP_trans"/>
    <property type="match status" value="1"/>
</dbReference>
<dbReference type="Proteomes" id="UP000694723">
    <property type="component" value="Unplaced"/>
</dbReference>
<reference evidence="10" key="1">
    <citation type="submission" date="2025-05" db="UniProtKB">
        <authorList>
            <consortium name="Ensembl"/>
        </authorList>
    </citation>
    <scope>IDENTIFICATION</scope>
</reference>
<evidence type="ECO:0000259" key="9">
    <source>
        <dbReference type="Pfam" id="PF20998"/>
    </source>
</evidence>
<keyword evidence="3" id="KW-0805">Transcription regulation</keyword>
<accession>A0A8D1G3Q3</accession>
<dbReference type="GO" id="GO:0005548">
    <property type="term" value="F:phospholipid transporter activity"/>
    <property type="evidence" value="ECO:0007669"/>
    <property type="project" value="InterPro"/>
</dbReference>
<dbReference type="Proteomes" id="UP000694722">
    <property type="component" value="Unplaced"/>
</dbReference>
<keyword evidence="5" id="KW-0804">Transcription</keyword>
<evidence type="ECO:0000259" key="8">
    <source>
        <dbReference type="Pfam" id="PF08168"/>
    </source>
</evidence>